<evidence type="ECO:0000313" key="2">
    <source>
        <dbReference type="Proteomes" id="UP000241365"/>
    </source>
</evidence>
<accession>A0A167R0U9</accession>
<name>A0A167R0U9_9VIRU</name>
<sequence length="204" mass="22996">MKYIFTILVIFSLAIYNTGAQPFTGSPIIEYNKPFVIYSTQWNSYCKIPLNSAVIQCDIGLTNPAQATKFAINDGNSFGYPSRTGPVISNSATPNILYETFGSWNQYQRVATVPVQNNPPKNIMLNFQQSLTTNPVIFQFKNNVQQSDGYLHGNSTQVNFRDITQSSGWCSAQPKYYSNTNVECNRALVQGYEIFNFVPYTQPF</sequence>
<proteinExistence type="predicted"/>
<dbReference type="EMBL" id="KU877344">
    <property type="protein sequence ID" value="ANB50179.1"/>
    <property type="molecule type" value="Genomic_DNA"/>
</dbReference>
<dbReference type="GeneID" id="80512541"/>
<dbReference type="KEGG" id="vg:80512541"/>
<protein>
    <submittedName>
        <fullName evidence="1">Uncharacterized protein</fullName>
    </submittedName>
</protein>
<organism evidence="1 2">
    <name type="scientific">Powai lake megavirus</name>
    <dbReference type="NCBI Taxonomy" id="1842663"/>
    <lineage>
        <taxon>Viruses</taxon>
        <taxon>Varidnaviria</taxon>
        <taxon>Bamfordvirae</taxon>
        <taxon>Nucleocytoviricota</taxon>
        <taxon>Megaviricetes</taxon>
        <taxon>Imitervirales</taxon>
        <taxon>Mimiviridae</taxon>
        <taxon>Megamimivirinae</taxon>
        <taxon>Megavirus</taxon>
        <taxon>Megavirus powaiense</taxon>
    </lineage>
</organism>
<evidence type="ECO:0000313" key="1">
    <source>
        <dbReference type="EMBL" id="ANB50179.1"/>
    </source>
</evidence>
<keyword evidence="2" id="KW-1185">Reference proteome</keyword>
<dbReference type="Proteomes" id="UP000241365">
    <property type="component" value="Segment"/>
</dbReference>
<reference evidence="1 2" key="1">
    <citation type="journal article" date="2016" name="Genome Announc.">
        <title>Complete Genome Sequence of a New Megavirus Family Member Isolated from an Inland Water Lake for the First Time in India.</title>
        <authorList>
            <person name="Chatterjee A."/>
            <person name="Ali F."/>
            <person name="Bange D."/>
            <person name="Kondabagil K."/>
        </authorList>
    </citation>
    <scope>NUCLEOTIDE SEQUENCE [LARGE SCALE GENOMIC DNA]</scope>
    <source>
        <strain evidence="1">1</strain>
    </source>
</reference>
<dbReference type="RefSeq" id="YP_010775930.1">
    <property type="nucleotide sequence ID" value="NC_075034.1"/>
</dbReference>